<evidence type="ECO:0000313" key="9">
    <source>
        <dbReference type="Proteomes" id="UP000717696"/>
    </source>
</evidence>
<dbReference type="GO" id="GO:0005739">
    <property type="term" value="C:mitochondrion"/>
    <property type="evidence" value="ECO:0007669"/>
    <property type="project" value="UniProtKB-SubCell"/>
</dbReference>
<comment type="subcellular location">
    <subcellularLocation>
        <location evidence="2">Endoplasmic reticulum</location>
    </subcellularLocation>
    <subcellularLocation>
        <location evidence="3">Membrane</location>
    </subcellularLocation>
    <subcellularLocation>
        <location evidence="1">Mitochondrion</location>
    </subcellularLocation>
</comment>
<reference evidence="8" key="1">
    <citation type="journal article" date="2021" name="Nat. Commun.">
        <title>Genetic determinants of endophytism in the Arabidopsis root mycobiome.</title>
        <authorList>
            <person name="Mesny F."/>
            <person name="Miyauchi S."/>
            <person name="Thiergart T."/>
            <person name="Pickel B."/>
            <person name="Atanasova L."/>
            <person name="Karlsson M."/>
            <person name="Huettel B."/>
            <person name="Barry K.W."/>
            <person name="Haridas S."/>
            <person name="Chen C."/>
            <person name="Bauer D."/>
            <person name="Andreopoulos W."/>
            <person name="Pangilinan J."/>
            <person name="LaButti K."/>
            <person name="Riley R."/>
            <person name="Lipzen A."/>
            <person name="Clum A."/>
            <person name="Drula E."/>
            <person name="Henrissat B."/>
            <person name="Kohler A."/>
            <person name="Grigoriev I.V."/>
            <person name="Martin F.M."/>
            <person name="Hacquard S."/>
        </authorList>
    </citation>
    <scope>NUCLEOTIDE SEQUENCE</scope>
    <source>
        <strain evidence="8">MPI-CAGE-AT-0021</strain>
    </source>
</reference>
<protein>
    <recommendedName>
        <fullName evidence="10">DUF676 domain-containing protein</fullName>
    </recommendedName>
</protein>
<evidence type="ECO:0000256" key="3">
    <source>
        <dbReference type="ARBA" id="ARBA00004370"/>
    </source>
</evidence>
<keyword evidence="6" id="KW-0472">Membrane</keyword>
<evidence type="ECO:0000256" key="1">
    <source>
        <dbReference type="ARBA" id="ARBA00004173"/>
    </source>
</evidence>
<dbReference type="InterPro" id="IPR052374">
    <property type="entry name" value="SERAC1"/>
</dbReference>
<keyword evidence="4" id="KW-0256">Endoplasmic reticulum</keyword>
<gene>
    <name evidence="8" type="ORF">B0J13DRAFT_652967</name>
</gene>
<organism evidence="8 9">
    <name type="scientific">Dactylonectria estremocensis</name>
    <dbReference type="NCBI Taxonomy" id="1079267"/>
    <lineage>
        <taxon>Eukaryota</taxon>
        <taxon>Fungi</taxon>
        <taxon>Dikarya</taxon>
        <taxon>Ascomycota</taxon>
        <taxon>Pezizomycotina</taxon>
        <taxon>Sordariomycetes</taxon>
        <taxon>Hypocreomycetidae</taxon>
        <taxon>Hypocreales</taxon>
        <taxon>Nectriaceae</taxon>
        <taxon>Dactylonectria</taxon>
    </lineage>
</organism>
<evidence type="ECO:0000256" key="7">
    <source>
        <dbReference type="SAM" id="SignalP"/>
    </source>
</evidence>
<accession>A0A9P9ID64</accession>
<evidence type="ECO:0000313" key="8">
    <source>
        <dbReference type="EMBL" id="KAH7117273.1"/>
    </source>
</evidence>
<dbReference type="EMBL" id="JAGMUU010000034">
    <property type="protein sequence ID" value="KAH7117273.1"/>
    <property type="molecule type" value="Genomic_DNA"/>
</dbReference>
<dbReference type="Proteomes" id="UP000717696">
    <property type="component" value="Unassembled WGS sequence"/>
</dbReference>
<evidence type="ECO:0000256" key="6">
    <source>
        <dbReference type="ARBA" id="ARBA00023136"/>
    </source>
</evidence>
<feature type="chain" id="PRO_5040193467" description="DUF676 domain-containing protein" evidence="7">
    <location>
        <begin position="38"/>
        <end position="188"/>
    </location>
</feature>
<keyword evidence="5" id="KW-0496">Mitochondrion</keyword>
<dbReference type="AlphaFoldDB" id="A0A9P9ID64"/>
<proteinExistence type="predicted"/>
<dbReference type="GO" id="GO:0005783">
    <property type="term" value="C:endoplasmic reticulum"/>
    <property type="evidence" value="ECO:0007669"/>
    <property type="project" value="UniProtKB-SubCell"/>
</dbReference>
<name>A0A9P9ID64_9HYPO</name>
<feature type="signal peptide" evidence="7">
    <location>
        <begin position="1"/>
        <end position="37"/>
    </location>
</feature>
<sequence>GTIIFIGHSLGGIIIKQVRRLVIIVAILFSDLHKALCRQDSQEIIDDTSGTIFLGTPRQGSSVSAAGAVLAFMTGFLGSDTTLLLSLKSHEGQLSNLVDKFNYCKVPSQYRPQKFQIIPFYETKPTYLLGWLSLGLVVPRDSAVVHADKSHDIDTDHSGLNKCAGPEDQLYMQLKEAIVSLKAPSLRT</sequence>
<evidence type="ECO:0000256" key="4">
    <source>
        <dbReference type="ARBA" id="ARBA00022824"/>
    </source>
</evidence>
<keyword evidence="7" id="KW-0732">Signal</keyword>
<dbReference type="PANTHER" id="PTHR48182">
    <property type="entry name" value="PROTEIN SERAC1"/>
    <property type="match status" value="1"/>
</dbReference>
<comment type="caution">
    <text evidence="8">The sequence shown here is derived from an EMBL/GenBank/DDBJ whole genome shotgun (WGS) entry which is preliminary data.</text>
</comment>
<evidence type="ECO:0000256" key="5">
    <source>
        <dbReference type="ARBA" id="ARBA00023128"/>
    </source>
</evidence>
<evidence type="ECO:0000256" key="2">
    <source>
        <dbReference type="ARBA" id="ARBA00004240"/>
    </source>
</evidence>
<dbReference type="OrthoDB" id="5153622at2759"/>
<keyword evidence="9" id="KW-1185">Reference proteome</keyword>
<dbReference type="GO" id="GO:0016020">
    <property type="term" value="C:membrane"/>
    <property type="evidence" value="ECO:0007669"/>
    <property type="project" value="UniProtKB-SubCell"/>
</dbReference>
<feature type="non-terminal residue" evidence="8">
    <location>
        <position position="188"/>
    </location>
</feature>
<evidence type="ECO:0008006" key="10">
    <source>
        <dbReference type="Google" id="ProtNLM"/>
    </source>
</evidence>
<dbReference type="PANTHER" id="PTHR48182:SF2">
    <property type="entry name" value="PROTEIN SERAC1"/>
    <property type="match status" value="1"/>
</dbReference>